<feature type="domain" description="Coenzyme F420 hydrogenase/dehydrogenase beta subunit N-terminal" evidence="2">
    <location>
        <begin position="63"/>
        <end position="139"/>
    </location>
</feature>
<evidence type="ECO:0000313" key="4">
    <source>
        <dbReference type="EMBL" id="CCM78118.1"/>
    </source>
</evidence>
<dbReference type="GO" id="GO:0052592">
    <property type="term" value="F:oxidoreductase activity, acting on CH or CH2 groups, with an iron-sulfur protein as acceptor"/>
    <property type="evidence" value="ECO:0007669"/>
    <property type="project" value="TreeGrafter"/>
</dbReference>
<evidence type="ECO:0000256" key="1">
    <source>
        <dbReference type="SAM" id="MobiDB-lite"/>
    </source>
</evidence>
<name>K0PWJ1_9HYPH</name>
<accession>K0PWJ1</accession>
<sequence>MQFDRYGQLKPKDAGDRRSEEQVDFPRICPFSPLAENEDELAARHFATAATCDPFLGRFDKAFVGHVEEGDFRSNGSSGGLLTWVAAELLRRGLVDAVAHVAETDGGNPLFRYTLSRSLEDLKAGAKSRYYPVELSEVLDKIRTTPGRYAVIGVPCFIKAVRLSCANDPMLNERIIFTLGLFCGHMKSARMAESFAWQMGTTIREVEHFDYRAKCVERPANWYRAQATLHNGDVVGRDWWHLADGDWGAGFFQNSACNFCDDVAAETADIAFGDAWAEPYAADGRGTNVVIVRSPELLGILDKGMAARRIFLSTVDAEFVVKTQASGLRQRREGLALRLTWLRFRLRPRKRVAAGIGGLTWRRRAIYRLRYEISAWSHRVFWFSRLLRRPQLYLAWAGIVSAFYQGFTYSRGPIGRVVDRITRSGADAD</sequence>
<keyword evidence="4" id="KW-0560">Oxidoreductase</keyword>
<evidence type="ECO:0000259" key="3">
    <source>
        <dbReference type="Pfam" id="PF04432"/>
    </source>
</evidence>
<feature type="domain" description="Coenzyme F420 hydrogenase/dehydrogenase beta subunit C-terminal" evidence="3">
    <location>
        <begin position="148"/>
        <end position="316"/>
    </location>
</feature>
<dbReference type="EMBL" id="CANI01000035">
    <property type="protein sequence ID" value="CCM78118.1"/>
    <property type="molecule type" value="Genomic_DNA"/>
</dbReference>
<feature type="region of interest" description="Disordered" evidence="1">
    <location>
        <begin position="1"/>
        <end position="21"/>
    </location>
</feature>
<dbReference type="GO" id="GO:0050454">
    <property type="term" value="F:coenzyme F420 hydrogenase activity"/>
    <property type="evidence" value="ECO:0007669"/>
    <property type="project" value="UniProtKB-EC"/>
</dbReference>
<dbReference type="HOGENOM" id="CLU_037958_3_0_5"/>
<protein>
    <submittedName>
        <fullName evidence="4">Putative Coenzyme F420 hydrogenase</fullName>
        <ecNumber evidence="4">1.12.98.1</ecNumber>
    </submittedName>
</protein>
<dbReference type="RefSeq" id="WP_007535590.1">
    <property type="nucleotide sequence ID" value="NZ_HF536773.1"/>
</dbReference>
<dbReference type="InterPro" id="IPR045220">
    <property type="entry name" value="FRHB/FDHB/HCAR-like"/>
</dbReference>
<comment type="caution">
    <text evidence="4">The sequence shown here is derived from an EMBL/GenBank/DDBJ whole genome shotgun (WGS) entry which is preliminary data.</text>
</comment>
<dbReference type="Pfam" id="PF04422">
    <property type="entry name" value="FrhB_FdhB_N"/>
    <property type="match status" value="1"/>
</dbReference>
<dbReference type="Pfam" id="PF04432">
    <property type="entry name" value="FrhB_FdhB_C"/>
    <property type="match status" value="1"/>
</dbReference>
<dbReference type="EC" id="1.12.98.1" evidence="4"/>
<dbReference type="InterPro" id="IPR007525">
    <property type="entry name" value="FrhB_FdhB_C"/>
</dbReference>
<dbReference type="PANTHER" id="PTHR31332">
    <property type="entry name" value="7-HYDROXYMETHYL CHLOROPHYLL A REDUCTASE, CHLOROPLASTIC"/>
    <property type="match status" value="1"/>
</dbReference>
<dbReference type="eggNOG" id="COG1035">
    <property type="taxonomic scope" value="Bacteria"/>
</dbReference>
<evidence type="ECO:0000313" key="5">
    <source>
        <dbReference type="Proteomes" id="UP000009319"/>
    </source>
</evidence>
<reference evidence="4 5" key="1">
    <citation type="journal article" date="2013" name="Genome Announc.">
        <title>Draft Genome Sequence of Rhizobium mesoamericanum STM3625, a Nitrogen-Fixing Symbiont of Mimosa pudica Isolated in French Guiana (South America).</title>
        <authorList>
            <person name="Moulin L."/>
            <person name="Mornico D."/>
            <person name="Melkonian R."/>
            <person name="Klonowska A."/>
        </authorList>
    </citation>
    <scope>NUCLEOTIDE SEQUENCE [LARGE SCALE GENOMIC DNA]</scope>
    <source>
        <strain evidence="4 5">STM3625</strain>
    </source>
</reference>
<dbReference type="PANTHER" id="PTHR31332:SF0">
    <property type="entry name" value="7-HYDROXYMETHYL CHLOROPHYLL A REDUCTASE, CHLOROPLASTIC"/>
    <property type="match status" value="1"/>
</dbReference>
<dbReference type="STRING" id="1211777.BN77_p10072"/>
<evidence type="ECO:0000259" key="2">
    <source>
        <dbReference type="Pfam" id="PF04422"/>
    </source>
</evidence>
<gene>
    <name evidence="4" type="ORF">BN77_p10072</name>
</gene>
<proteinExistence type="predicted"/>
<dbReference type="InterPro" id="IPR007516">
    <property type="entry name" value="Co_F420_Hydgase/DH_bsu_N"/>
</dbReference>
<organism evidence="4 5">
    <name type="scientific">Rhizobium mesoamericanum STM3625</name>
    <dbReference type="NCBI Taxonomy" id="1211777"/>
    <lineage>
        <taxon>Bacteria</taxon>
        <taxon>Pseudomonadati</taxon>
        <taxon>Pseudomonadota</taxon>
        <taxon>Alphaproteobacteria</taxon>
        <taxon>Hyphomicrobiales</taxon>
        <taxon>Rhizobiaceae</taxon>
        <taxon>Rhizobium/Agrobacterium group</taxon>
        <taxon>Rhizobium</taxon>
    </lineage>
</organism>
<dbReference type="AlphaFoldDB" id="K0PWJ1"/>
<keyword evidence="5" id="KW-1185">Reference proteome</keyword>
<feature type="compositionally biased region" description="Basic and acidic residues" evidence="1">
    <location>
        <begin position="10"/>
        <end position="21"/>
    </location>
</feature>
<dbReference type="Proteomes" id="UP000009319">
    <property type="component" value="Unassembled WGS sequence"/>
</dbReference>